<dbReference type="Pfam" id="PF13435">
    <property type="entry name" value="Cytochrome_C554"/>
    <property type="match status" value="1"/>
</dbReference>
<dbReference type="EMBL" id="JAGQHS010000108">
    <property type="protein sequence ID" value="MCA9757599.1"/>
    <property type="molecule type" value="Genomic_DNA"/>
</dbReference>
<dbReference type="InterPro" id="IPR036280">
    <property type="entry name" value="Multihaem_cyt_sf"/>
</dbReference>
<dbReference type="AlphaFoldDB" id="A0A956NEQ5"/>
<sequence length="385" mass="42554">MDSLEAAGIGVLHVDLGDFVSTQNVVKQQRTQYLWEEMTRLGVKATTPGKRELSEWRMLEDFLESGEIPFVSSNLYRGTGEEKRPLTNRYLLEDVGGVRFGIVGLIGAADFARARVPDDAELSFQEPAEALRELLPELETKAEVVVLLSQIDRDATAELLHEVPGVDVALIGNRARADDEIVMEGETITNQSGVRGQWAGILSLIVDPTGHIVKGEAHNRPLDKLVAKDPDVLQRAQAANEESDRLRQEDLLAQKQERAAREGSTRYLGAETCKRCHVSEYEQWKSTPHANAFLTLKKDLGGMQDADACIGCHVTGFEATGGWINPNTNPDLRNVQCEACHGPGTEHVRTGGGTRMGEAVCTTCHTGEFAKDWNYTKYYELVRHD</sequence>
<dbReference type="CDD" id="cd08168">
    <property type="entry name" value="Cytochrom_C3"/>
    <property type="match status" value="1"/>
</dbReference>
<dbReference type="PANTHER" id="PTHR11575:SF24">
    <property type="entry name" value="5'-NUCLEOTIDASE"/>
    <property type="match status" value="1"/>
</dbReference>
<gene>
    <name evidence="2" type="ORF">KDA27_17470</name>
</gene>
<name>A0A956NEQ5_UNCEI</name>
<proteinExistence type="predicted"/>
<feature type="domain" description="Cytochrome c-552/4" evidence="1">
    <location>
        <begin position="272"/>
        <end position="342"/>
    </location>
</feature>
<reference evidence="2" key="2">
    <citation type="journal article" date="2021" name="Microbiome">
        <title>Successional dynamics and alternative stable states in a saline activated sludge microbial community over 9 years.</title>
        <authorList>
            <person name="Wang Y."/>
            <person name="Ye J."/>
            <person name="Ju F."/>
            <person name="Liu L."/>
            <person name="Boyd J.A."/>
            <person name="Deng Y."/>
            <person name="Parks D.H."/>
            <person name="Jiang X."/>
            <person name="Yin X."/>
            <person name="Woodcroft B.J."/>
            <person name="Tyson G.W."/>
            <person name="Hugenholtz P."/>
            <person name="Polz M.F."/>
            <person name="Zhang T."/>
        </authorList>
    </citation>
    <scope>NUCLEOTIDE SEQUENCE</scope>
    <source>
        <strain evidence="2">HKST-UBA02</strain>
    </source>
</reference>
<comment type="caution">
    <text evidence="2">The sequence shown here is derived from an EMBL/GenBank/DDBJ whole genome shotgun (WGS) entry which is preliminary data.</text>
</comment>
<evidence type="ECO:0000313" key="2">
    <source>
        <dbReference type="EMBL" id="MCA9757599.1"/>
    </source>
</evidence>
<dbReference type="GO" id="GO:0016787">
    <property type="term" value="F:hydrolase activity"/>
    <property type="evidence" value="ECO:0007669"/>
    <property type="project" value="InterPro"/>
</dbReference>
<dbReference type="Proteomes" id="UP000739538">
    <property type="component" value="Unassembled WGS sequence"/>
</dbReference>
<dbReference type="Gene3D" id="3.60.21.10">
    <property type="match status" value="1"/>
</dbReference>
<organism evidence="2 3">
    <name type="scientific">Eiseniibacteriota bacterium</name>
    <dbReference type="NCBI Taxonomy" id="2212470"/>
    <lineage>
        <taxon>Bacteria</taxon>
        <taxon>Candidatus Eiseniibacteriota</taxon>
    </lineage>
</organism>
<dbReference type="GO" id="GO:0009166">
    <property type="term" value="P:nucleotide catabolic process"/>
    <property type="evidence" value="ECO:0007669"/>
    <property type="project" value="InterPro"/>
</dbReference>
<dbReference type="SUPFAM" id="SSF56300">
    <property type="entry name" value="Metallo-dependent phosphatases"/>
    <property type="match status" value="1"/>
</dbReference>
<accession>A0A956NEQ5</accession>
<dbReference type="InterPro" id="IPR029052">
    <property type="entry name" value="Metallo-depent_PP-like"/>
</dbReference>
<dbReference type="GO" id="GO:0030288">
    <property type="term" value="C:outer membrane-bounded periplasmic space"/>
    <property type="evidence" value="ECO:0007669"/>
    <property type="project" value="TreeGrafter"/>
</dbReference>
<evidence type="ECO:0000259" key="1">
    <source>
        <dbReference type="Pfam" id="PF13435"/>
    </source>
</evidence>
<dbReference type="InterPro" id="IPR006179">
    <property type="entry name" value="5_nucleotidase/apyrase"/>
</dbReference>
<dbReference type="Gene3D" id="1.10.1130.10">
    <property type="entry name" value="Flavocytochrome C3, Chain A"/>
    <property type="match status" value="1"/>
</dbReference>
<dbReference type="SUPFAM" id="SSF48695">
    <property type="entry name" value="Multiheme cytochromes"/>
    <property type="match status" value="1"/>
</dbReference>
<dbReference type="PANTHER" id="PTHR11575">
    <property type="entry name" value="5'-NUCLEOTIDASE-RELATED"/>
    <property type="match status" value="1"/>
</dbReference>
<evidence type="ECO:0000313" key="3">
    <source>
        <dbReference type="Proteomes" id="UP000739538"/>
    </source>
</evidence>
<reference evidence="2" key="1">
    <citation type="submission" date="2020-04" db="EMBL/GenBank/DDBJ databases">
        <authorList>
            <person name="Zhang T."/>
        </authorList>
    </citation>
    <scope>NUCLEOTIDE SEQUENCE</scope>
    <source>
        <strain evidence="2">HKST-UBA02</strain>
    </source>
</reference>
<dbReference type="InterPro" id="IPR023155">
    <property type="entry name" value="Cyt_c-552/4"/>
</dbReference>
<protein>
    <recommendedName>
        <fullName evidence="1">Cytochrome c-552/4 domain-containing protein</fullName>
    </recommendedName>
</protein>